<dbReference type="NCBIfam" id="TIGR02175">
    <property type="entry name" value="PorC_KorC"/>
    <property type="match status" value="1"/>
</dbReference>
<evidence type="ECO:0000256" key="1">
    <source>
        <dbReference type="ARBA" id="ARBA00023002"/>
    </source>
</evidence>
<sequence length="196" mass="21300">MWEIRFHGRGGQGAVIASKILASALFREGLYTQAFPSFGAERRGAPVAAFLRADRAPIRVRGEMAGADHLLILDVSLLALPDLLKGYRESGWIIINSPCAPLDLGFPLHYRVATVDADRIAWGLELGSRAFPIVNTAILGAFARASGLVSVECLNDAMNPFISVKPERNRKAIRQAYEEANLSAPRPFEVEPCAQG</sequence>
<dbReference type="Proteomes" id="UP000741360">
    <property type="component" value="Unassembled WGS sequence"/>
</dbReference>
<dbReference type="PANTHER" id="PTHR43366">
    <property type="entry name" value="PYRUVATE SYNTHASE SUBUNIT PORC"/>
    <property type="match status" value="1"/>
</dbReference>
<organism evidence="3 4">
    <name type="scientific">Tectimicrobiota bacterium</name>
    <dbReference type="NCBI Taxonomy" id="2528274"/>
    <lineage>
        <taxon>Bacteria</taxon>
        <taxon>Pseudomonadati</taxon>
        <taxon>Nitrospinota/Tectimicrobiota group</taxon>
        <taxon>Candidatus Tectimicrobiota</taxon>
    </lineage>
</organism>
<dbReference type="Gene3D" id="3.40.920.10">
    <property type="entry name" value="Pyruvate-ferredoxin oxidoreductase, PFOR, domain III"/>
    <property type="match status" value="1"/>
</dbReference>
<dbReference type="AlphaFoldDB" id="A0A932LYV1"/>
<protein>
    <submittedName>
        <fullName evidence="3">2-oxoacid:acceptor oxidoreductase family protein</fullName>
    </submittedName>
</protein>
<evidence type="ECO:0000259" key="2">
    <source>
        <dbReference type="Pfam" id="PF01558"/>
    </source>
</evidence>
<dbReference type="InterPro" id="IPR019752">
    <property type="entry name" value="Pyrv/ketoisovalerate_OxRed_cat"/>
</dbReference>
<name>A0A932LYV1_UNCTE</name>
<evidence type="ECO:0000313" key="3">
    <source>
        <dbReference type="EMBL" id="MBI3013657.1"/>
    </source>
</evidence>
<dbReference type="PANTHER" id="PTHR43366:SF1">
    <property type="entry name" value="PYRUVATE SYNTHASE SUBUNIT PORC"/>
    <property type="match status" value="1"/>
</dbReference>
<reference evidence="3" key="1">
    <citation type="submission" date="2020-07" db="EMBL/GenBank/DDBJ databases">
        <title>Huge and variable diversity of episymbiotic CPR bacteria and DPANN archaea in groundwater ecosystems.</title>
        <authorList>
            <person name="He C.Y."/>
            <person name="Keren R."/>
            <person name="Whittaker M."/>
            <person name="Farag I.F."/>
            <person name="Doudna J."/>
            <person name="Cate J.H.D."/>
            <person name="Banfield J.F."/>
        </authorList>
    </citation>
    <scope>NUCLEOTIDE SEQUENCE</scope>
    <source>
        <strain evidence="3">NC_groundwater_717_Ag_S-0.2um_59_8</strain>
    </source>
</reference>
<gene>
    <name evidence="3" type="ORF">HYY65_01025</name>
</gene>
<dbReference type="EMBL" id="JACPSX010000017">
    <property type="protein sequence ID" value="MBI3013657.1"/>
    <property type="molecule type" value="Genomic_DNA"/>
</dbReference>
<evidence type="ECO:0000313" key="4">
    <source>
        <dbReference type="Proteomes" id="UP000741360"/>
    </source>
</evidence>
<dbReference type="InterPro" id="IPR051626">
    <property type="entry name" value="Oxidoreductase_gamma_subunit"/>
</dbReference>
<dbReference type="GO" id="GO:0016625">
    <property type="term" value="F:oxidoreductase activity, acting on the aldehyde or oxo group of donors, iron-sulfur protein as acceptor"/>
    <property type="evidence" value="ECO:0007669"/>
    <property type="project" value="InterPro"/>
</dbReference>
<dbReference type="SUPFAM" id="SSF53323">
    <property type="entry name" value="Pyruvate-ferredoxin oxidoreductase, PFOR, domain III"/>
    <property type="match status" value="1"/>
</dbReference>
<feature type="domain" description="Pyruvate/ketoisovalerate oxidoreductase catalytic" evidence="2">
    <location>
        <begin position="10"/>
        <end position="178"/>
    </location>
</feature>
<keyword evidence="1" id="KW-0560">Oxidoreductase</keyword>
<dbReference type="InterPro" id="IPR002869">
    <property type="entry name" value="Pyrv_flavodox_OxRed_cen"/>
</dbReference>
<comment type="caution">
    <text evidence="3">The sequence shown here is derived from an EMBL/GenBank/DDBJ whole genome shotgun (WGS) entry which is preliminary data.</text>
</comment>
<dbReference type="Pfam" id="PF01558">
    <property type="entry name" value="POR"/>
    <property type="match status" value="1"/>
</dbReference>
<dbReference type="InterPro" id="IPR011894">
    <property type="entry name" value="PorC_KorC"/>
</dbReference>
<accession>A0A932LYV1</accession>
<proteinExistence type="predicted"/>